<accession>A0AAN6IW43</accession>
<dbReference type="AlphaFoldDB" id="A0AAN6IW43"/>
<evidence type="ECO:0000313" key="2">
    <source>
        <dbReference type="EMBL" id="KAJ8993225.1"/>
    </source>
</evidence>
<evidence type="ECO:0000256" key="1">
    <source>
        <dbReference type="SAM" id="MobiDB-lite"/>
    </source>
</evidence>
<dbReference type="EMBL" id="JAJGCB010000004">
    <property type="protein sequence ID" value="KAJ8993225.1"/>
    <property type="molecule type" value="Genomic_DNA"/>
</dbReference>
<evidence type="ECO:0000313" key="3">
    <source>
        <dbReference type="Proteomes" id="UP001161757"/>
    </source>
</evidence>
<protein>
    <submittedName>
        <fullName evidence="2">Uncharacterized protein</fullName>
    </submittedName>
</protein>
<gene>
    <name evidence="2" type="ORF">HRR80_003254</name>
</gene>
<name>A0AAN6IW43_EXODE</name>
<feature type="region of interest" description="Disordered" evidence="1">
    <location>
        <begin position="79"/>
        <end position="109"/>
    </location>
</feature>
<organism evidence="2 3">
    <name type="scientific">Exophiala dermatitidis</name>
    <name type="common">Black yeast-like fungus</name>
    <name type="synonym">Wangiella dermatitidis</name>
    <dbReference type="NCBI Taxonomy" id="5970"/>
    <lineage>
        <taxon>Eukaryota</taxon>
        <taxon>Fungi</taxon>
        <taxon>Dikarya</taxon>
        <taxon>Ascomycota</taxon>
        <taxon>Pezizomycotina</taxon>
        <taxon>Eurotiomycetes</taxon>
        <taxon>Chaetothyriomycetidae</taxon>
        <taxon>Chaetothyriales</taxon>
        <taxon>Herpotrichiellaceae</taxon>
        <taxon>Exophiala</taxon>
    </lineage>
</organism>
<proteinExistence type="predicted"/>
<sequence>MSVTAAQGSTIGYDNDDRQALWNSSVSLWIGKLSGYVSCREEDDHFRLHDLPSIFIRCSLQPHFEPSSRSIYHTVRGGLWQGRRPQPDWSPVKADRRREPGSNNSWASA</sequence>
<reference evidence="2" key="1">
    <citation type="submission" date="2023-01" db="EMBL/GenBank/DDBJ databases">
        <title>Exophiala dermititidis isolated from Cystic Fibrosis Patient.</title>
        <authorList>
            <person name="Kurbessoian T."/>
            <person name="Crocker A."/>
            <person name="Murante D."/>
            <person name="Hogan D.A."/>
            <person name="Stajich J.E."/>
        </authorList>
    </citation>
    <scope>NUCLEOTIDE SEQUENCE</scope>
    <source>
        <strain evidence="2">Ex8</strain>
    </source>
</reference>
<dbReference type="Proteomes" id="UP001161757">
    <property type="component" value="Unassembled WGS sequence"/>
</dbReference>
<comment type="caution">
    <text evidence="2">The sequence shown here is derived from an EMBL/GenBank/DDBJ whole genome shotgun (WGS) entry which is preliminary data.</text>
</comment>